<dbReference type="InterPro" id="IPR007577">
    <property type="entry name" value="GlycoTrfase_DXD_sugar-bd_CS"/>
</dbReference>
<dbReference type="Pfam" id="PF04488">
    <property type="entry name" value="Gly_transf_sug"/>
    <property type="match status" value="1"/>
</dbReference>
<accession>A0A0M6WQJ8</accession>
<evidence type="ECO:0000313" key="5">
    <source>
        <dbReference type="Proteomes" id="UP000324327"/>
    </source>
</evidence>
<dbReference type="GO" id="GO:0000030">
    <property type="term" value="F:mannosyltransferase activity"/>
    <property type="evidence" value="ECO:0007669"/>
    <property type="project" value="TreeGrafter"/>
</dbReference>
<dbReference type="RefSeq" id="WP_055062225.1">
    <property type="nucleotide sequence ID" value="NZ_CVRQ01000025.1"/>
</dbReference>
<name>A0A0M6WQJ8_9FIRM</name>
<dbReference type="InterPro" id="IPR029044">
    <property type="entry name" value="Nucleotide-diphossugar_trans"/>
</dbReference>
<gene>
    <name evidence="3" type="ORF">FYL31_02430</name>
    <name evidence="2" type="ORF">T1815_21951</name>
</gene>
<dbReference type="AlphaFoldDB" id="A0A0M6WQJ8"/>
<dbReference type="Proteomes" id="UP000324327">
    <property type="component" value="Unassembled WGS sequence"/>
</dbReference>
<dbReference type="PANTHER" id="PTHR32385">
    <property type="entry name" value="MANNOSYL PHOSPHORYLINOSITOL CERAMIDE SYNTHASE"/>
    <property type="match status" value="1"/>
</dbReference>
<protein>
    <submittedName>
        <fullName evidence="3">Exopolysaccharide biosynthesis protein</fullName>
    </submittedName>
</protein>
<dbReference type="Gene3D" id="3.90.550.20">
    <property type="match status" value="1"/>
</dbReference>
<reference evidence="3 5" key="3">
    <citation type="submission" date="2019-08" db="EMBL/GenBank/DDBJ databases">
        <authorList>
            <person name="Duncan S."/>
            <person name="Walker A."/>
        </authorList>
    </citation>
    <scope>NUCLEOTIDE SEQUENCE [LARGE SCALE GENOMIC DNA]</scope>
    <source>
        <strain evidence="3 5">T3WBe13</strain>
    </source>
</reference>
<dbReference type="SUPFAM" id="SSF53448">
    <property type="entry name" value="Nucleotide-diphospho-sugar transferases"/>
    <property type="match status" value="1"/>
</dbReference>
<reference evidence="4" key="1">
    <citation type="submission" date="2015-05" db="EMBL/GenBank/DDBJ databases">
        <authorList>
            <consortium name="Pathogen Informatics"/>
        </authorList>
    </citation>
    <scope>NUCLEOTIDE SEQUENCE [LARGE SCALE GENOMIC DNA]</scope>
    <source>
        <strain evidence="4">T1-815</strain>
    </source>
</reference>
<organism evidence="2 4">
    <name type="scientific">Agathobacter rectalis</name>
    <dbReference type="NCBI Taxonomy" id="39491"/>
    <lineage>
        <taxon>Bacteria</taxon>
        <taxon>Bacillati</taxon>
        <taxon>Bacillota</taxon>
        <taxon>Clostridia</taxon>
        <taxon>Lachnospirales</taxon>
        <taxon>Lachnospiraceae</taxon>
        <taxon>Agathobacter</taxon>
    </lineage>
</organism>
<keyword evidence="4" id="KW-1185">Reference proteome</keyword>
<reference evidence="2" key="2">
    <citation type="submission" date="2015-05" db="EMBL/GenBank/DDBJ databases">
        <authorList>
            <person name="Wang D.B."/>
            <person name="Wang M."/>
        </authorList>
    </citation>
    <scope>NUCLEOTIDE SEQUENCE [LARGE SCALE GENOMIC DNA]</scope>
    <source>
        <strain evidence="2">T1-815</strain>
    </source>
</reference>
<keyword evidence="1" id="KW-0808">Transferase</keyword>
<dbReference type="EMBL" id="VSTF01000002">
    <property type="protein sequence ID" value="TYL61157.1"/>
    <property type="molecule type" value="Genomic_DNA"/>
</dbReference>
<evidence type="ECO:0000313" key="3">
    <source>
        <dbReference type="EMBL" id="TYL61157.1"/>
    </source>
</evidence>
<dbReference type="EMBL" id="CVRQ01000025">
    <property type="protein sequence ID" value="CRL39942.1"/>
    <property type="molecule type" value="Genomic_DNA"/>
</dbReference>
<dbReference type="GO" id="GO:0051999">
    <property type="term" value="P:mannosyl-inositol phosphorylceramide biosynthetic process"/>
    <property type="evidence" value="ECO:0007669"/>
    <property type="project" value="TreeGrafter"/>
</dbReference>
<dbReference type="Proteomes" id="UP000049472">
    <property type="component" value="Unassembled WGS sequence"/>
</dbReference>
<proteinExistence type="predicted"/>
<evidence type="ECO:0000313" key="4">
    <source>
        <dbReference type="Proteomes" id="UP000049472"/>
    </source>
</evidence>
<dbReference type="GO" id="GO:0016020">
    <property type="term" value="C:membrane"/>
    <property type="evidence" value="ECO:0007669"/>
    <property type="project" value="GOC"/>
</dbReference>
<sequence length="237" mass="27776">MIPKMIHYCWFGGKPLPKDVLDCIKTWKKYCPDYEIKRWDESNFDVNSHPFMKAAYEAKAWAFVSDYARLKVVYDNGGIYLDTDVELLKKPDFLLENQCYIGIQQPESLCNTGLGFGAQKSSPVVQKMMECYDSISFTDQKKSTFACPWLNDKVIRSFGKVSNEDITYLKEVTVYPPRFFDPLSTGNTKNLLCDETVSIHHYAATWAGNKQRWKRKLIRFFGEDRYFKLKKLFRRVQ</sequence>
<evidence type="ECO:0000256" key="1">
    <source>
        <dbReference type="ARBA" id="ARBA00022679"/>
    </source>
</evidence>
<dbReference type="InterPro" id="IPR051706">
    <property type="entry name" value="Glycosyltransferase_domain"/>
</dbReference>
<reference evidence="3 5" key="4">
    <citation type="submission" date="2019-09" db="EMBL/GenBank/DDBJ databases">
        <title>Strain-level analysis of Eubacterium rectale using genomes from metagenomes.</title>
        <authorList>
            <person name="Karcher N."/>
            <person name="Segata N."/>
        </authorList>
    </citation>
    <scope>NUCLEOTIDE SEQUENCE [LARGE SCALE GENOMIC DNA]</scope>
    <source>
        <strain evidence="3 5">T3WBe13</strain>
    </source>
</reference>
<evidence type="ECO:0000313" key="2">
    <source>
        <dbReference type="EMBL" id="CRL39942.1"/>
    </source>
</evidence>
<dbReference type="PANTHER" id="PTHR32385:SF15">
    <property type="entry name" value="INOSITOL PHOSPHOCERAMIDE MANNOSYLTRANSFERASE 1"/>
    <property type="match status" value="1"/>
</dbReference>